<dbReference type="EMBL" id="CAKP01000032">
    <property type="protein sequence ID" value="CCJ32785.1"/>
    <property type="molecule type" value="Genomic_DNA"/>
</dbReference>
<dbReference type="InterPro" id="IPR019264">
    <property type="entry name" value="DUF2179"/>
</dbReference>
<dbReference type="Gene3D" id="3.30.70.120">
    <property type="match status" value="1"/>
</dbReference>
<dbReference type="Pfam" id="PF10035">
    <property type="entry name" value="DUF2179"/>
    <property type="match status" value="1"/>
</dbReference>
<evidence type="ECO:0000313" key="8">
    <source>
        <dbReference type="EMBL" id="CCJ32785.1"/>
    </source>
</evidence>
<dbReference type="Pfam" id="PF02588">
    <property type="entry name" value="YitT_membrane"/>
    <property type="match status" value="1"/>
</dbReference>
<keyword evidence="2" id="KW-1003">Cell membrane</keyword>
<dbReference type="InterPro" id="IPR015867">
    <property type="entry name" value="N-reg_PII/ATP_PRibTrfase_C"/>
</dbReference>
<dbReference type="STRING" id="857293.CAAU_0701"/>
<sequence length="213" mass="23406">MKELDFDFILFSALGVFLLSLFLILTRDINKTFFIKDILLSSIYGGVLNGIGLGIVLKNKGSMGGTDIVAVALKKKLGINISSIAFGINFFIVLAGSLINNIEAGLYTLISMFISSRVFEAILQGFDRKKMVMIITDKTEEISKHILNELGRGVTFLHGEGAYTGDNKKVIYCIITLNQLVKIKSIIFDIDPRAFVTIIDAAEVQGKGFKNTI</sequence>
<name>I7LFT9_9CLOT</name>
<feature type="transmembrane region" description="Helical" evidence="6">
    <location>
        <begin position="38"/>
        <end position="57"/>
    </location>
</feature>
<reference evidence="8 9" key="1">
    <citation type="journal article" date="2011" name="J. Bacteriol.">
        <title>Draft genome sequence of Caloramator australicus strain RC3T, a thermoanaerobe from the Great Artesian Basin of Australia.</title>
        <authorList>
            <person name="Ogg C.D."/>
            <person name="Patel B.K.C."/>
        </authorList>
    </citation>
    <scope>NUCLEOTIDE SEQUENCE [LARGE SCALE GENOMIC DNA]</scope>
    <source>
        <strain evidence="8 9">RC3</strain>
    </source>
</reference>
<keyword evidence="9" id="KW-1185">Reference proteome</keyword>
<dbReference type="InterPro" id="IPR003740">
    <property type="entry name" value="YitT"/>
</dbReference>
<accession>I7LFT9</accession>
<protein>
    <recommendedName>
        <fullName evidence="7">DUF2179 domain-containing protein</fullName>
    </recommendedName>
</protein>
<dbReference type="AlphaFoldDB" id="I7LFT9"/>
<dbReference type="InterPro" id="IPR051461">
    <property type="entry name" value="UPF0750_membrane"/>
</dbReference>
<dbReference type="Proteomes" id="UP000007652">
    <property type="component" value="Unassembled WGS sequence"/>
</dbReference>
<gene>
    <name evidence="8" type="ORF">CAAU_0701</name>
</gene>
<dbReference type="PANTHER" id="PTHR33545:SF5">
    <property type="entry name" value="UPF0750 MEMBRANE PROTEIN YITT"/>
    <property type="match status" value="1"/>
</dbReference>
<comment type="caution">
    <text evidence="8">The sequence shown here is derived from an EMBL/GenBank/DDBJ whole genome shotgun (WGS) entry which is preliminary data.</text>
</comment>
<dbReference type="PANTHER" id="PTHR33545">
    <property type="entry name" value="UPF0750 MEMBRANE PROTEIN YITT-RELATED"/>
    <property type="match status" value="1"/>
</dbReference>
<feature type="transmembrane region" description="Helical" evidence="6">
    <location>
        <begin position="7"/>
        <end position="26"/>
    </location>
</feature>
<evidence type="ECO:0000256" key="5">
    <source>
        <dbReference type="ARBA" id="ARBA00023136"/>
    </source>
</evidence>
<keyword evidence="4 6" id="KW-1133">Transmembrane helix</keyword>
<proteinExistence type="predicted"/>
<evidence type="ECO:0000313" key="9">
    <source>
        <dbReference type="Proteomes" id="UP000007652"/>
    </source>
</evidence>
<evidence type="ECO:0000256" key="2">
    <source>
        <dbReference type="ARBA" id="ARBA00022475"/>
    </source>
</evidence>
<dbReference type="eggNOG" id="COG1284">
    <property type="taxonomic scope" value="Bacteria"/>
</dbReference>
<feature type="transmembrane region" description="Helical" evidence="6">
    <location>
        <begin position="77"/>
        <end position="99"/>
    </location>
</feature>
<evidence type="ECO:0000256" key="4">
    <source>
        <dbReference type="ARBA" id="ARBA00022989"/>
    </source>
</evidence>
<feature type="domain" description="DUF2179" evidence="7">
    <location>
        <begin position="152"/>
        <end position="206"/>
    </location>
</feature>
<keyword evidence="5 6" id="KW-0472">Membrane</keyword>
<dbReference type="CDD" id="cd16380">
    <property type="entry name" value="YitT_C"/>
    <property type="match status" value="1"/>
</dbReference>
<evidence type="ECO:0000256" key="1">
    <source>
        <dbReference type="ARBA" id="ARBA00004651"/>
    </source>
</evidence>
<dbReference type="GO" id="GO:0005886">
    <property type="term" value="C:plasma membrane"/>
    <property type="evidence" value="ECO:0007669"/>
    <property type="project" value="UniProtKB-SubCell"/>
</dbReference>
<comment type="subcellular location">
    <subcellularLocation>
        <location evidence="1">Cell membrane</location>
        <topology evidence="1">Multi-pass membrane protein</topology>
    </subcellularLocation>
</comment>
<evidence type="ECO:0000256" key="3">
    <source>
        <dbReference type="ARBA" id="ARBA00022692"/>
    </source>
</evidence>
<keyword evidence="3 6" id="KW-0812">Transmembrane</keyword>
<organism evidence="8 9">
    <name type="scientific">Caloramator australicus RC3</name>
    <dbReference type="NCBI Taxonomy" id="857293"/>
    <lineage>
        <taxon>Bacteria</taxon>
        <taxon>Bacillati</taxon>
        <taxon>Bacillota</taxon>
        <taxon>Clostridia</taxon>
        <taxon>Eubacteriales</taxon>
        <taxon>Clostridiaceae</taxon>
        <taxon>Caloramator</taxon>
    </lineage>
</organism>
<evidence type="ECO:0000259" key="7">
    <source>
        <dbReference type="Pfam" id="PF10035"/>
    </source>
</evidence>
<evidence type="ECO:0000256" key="6">
    <source>
        <dbReference type="SAM" id="Phobius"/>
    </source>
</evidence>